<dbReference type="InterPro" id="IPR000182">
    <property type="entry name" value="GNAT_dom"/>
</dbReference>
<keyword evidence="2" id="KW-0808">Transferase</keyword>
<feature type="domain" description="N-acetyltransferase" evidence="11">
    <location>
        <begin position="13"/>
        <end position="182"/>
    </location>
</feature>
<evidence type="ECO:0000256" key="2">
    <source>
        <dbReference type="ARBA" id="ARBA00022679"/>
    </source>
</evidence>
<keyword evidence="5" id="KW-0012">Acyltransferase</keyword>
<dbReference type="EC" id="2.3.1.48" evidence="1"/>
<evidence type="ECO:0000256" key="8">
    <source>
        <dbReference type="ARBA" id="ARBA00026144"/>
    </source>
</evidence>
<dbReference type="Pfam" id="PF00583">
    <property type="entry name" value="Acetyltransf_1"/>
    <property type="match status" value="1"/>
</dbReference>
<keyword evidence="3" id="KW-0159">Chromosome partition</keyword>
<dbReference type="RefSeq" id="XP_014673833.1">
    <property type="nucleotide sequence ID" value="XM_014818347.1"/>
</dbReference>
<dbReference type="Gene3D" id="3.40.630.30">
    <property type="match status" value="1"/>
</dbReference>
<evidence type="ECO:0000256" key="5">
    <source>
        <dbReference type="ARBA" id="ARBA00023315"/>
    </source>
</evidence>
<evidence type="ECO:0000313" key="12">
    <source>
        <dbReference type="Proteomes" id="UP000695022"/>
    </source>
</evidence>
<name>A0ABM1ENR1_PRICU</name>
<dbReference type="PROSITE" id="PS51186">
    <property type="entry name" value="GNAT"/>
    <property type="match status" value="1"/>
</dbReference>
<dbReference type="EC" id="2.3.1.259" evidence="7"/>
<sequence>MQSGRGDCIVSEIQLRFLVPDDIDDVKALCKDWFPIEYPEVWYKEITSNPEFYALAAIYNGSILGLIVSETKTRAKCNKEDQDLLANSFPSGTQVAYILSLGVVKDYRRHGIASLLLDNLISYLSSPERSNCKAIYLHVLCTNKTAIRFYERRYFTQHCYLPYYYSIQGVSKDGFSYALYINGGQPPWSFMDYVKQFGSVLAKLQPCAIPQRMVRGAGHWLCRMVSGVTVADSHMDHKL</sequence>
<evidence type="ECO:0000256" key="7">
    <source>
        <dbReference type="ARBA" id="ARBA00026111"/>
    </source>
</evidence>
<keyword evidence="4" id="KW-0156">Chromatin regulator</keyword>
<evidence type="ECO:0000256" key="3">
    <source>
        <dbReference type="ARBA" id="ARBA00022829"/>
    </source>
</evidence>
<comment type="similarity">
    <text evidence="6">Belongs to the acetyltransferase family. NAA60 subfamily.</text>
</comment>
<organism evidence="12 13">
    <name type="scientific">Priapulus caudatus</name>
    <name type="common">Priapulid worm</name>
    <dbReference type="NCBI Taxonomy" id="37621"/>
    <lineage>
        <taxon>Eukaryota</taxon>
        <taxon>Metazoa</taxon>
        <taxon>Ecdysozoa</taxon>
        <taxon>Scalidophora</taxon>
        <taxon>Priapulida</taxon>
        <taxon>Priapulimorpha</taxon>
        <taxon>Priapulimorphida</taxon>
        <taxon>Priapulidae</taxon>
        <taxon>Priapulus</taxon>
    </lineage>
</organism>
<dbReference type="InterPro" id="IPR045141">
    <property type="entry name" value="NAA60-like"/>
</dbReference>
<comment type="catalytic activity">
    <reaction evidence="10">
        <text>N-terminal L-methionyl-[transmembrane protein] + acetyl-CoA = N-terminal N(alpha)-acetyl-L-methionyl-[transmembrane protein] + CoA + H(+)</text>
        <dbReference type="Rhea" id="RHEA:50604"/>
        <dbReference type="Rhea" id="RHEA-COMP:12745"/>
        <dbReference type="Rhea" id="RHEA-COMP:12746"/>
        <dbReference type="ChEBI" id="CHEBI:15378"/>
        <dbReference type="ChEBI" id="CHEBI:57287"/>
        <dbReference type="ChEBI" id="CHEBI:57288"/>
        <dbReference type="ChEBI" id="CHEBI:64731"/>
        <dbReference type="ChEBI" id="CHEBI:133414"/>
        <dbReference type="EC" id="2.3.1.259"/>
    </reaction>
</comment>
<keyword evidence="12" id="KW-1185">Reference proteome</keyword>
<dbReference type="GeneID" id="106814074"/>
<dbReference type="Proteomes" id="UP000695022">
    <property type="component" value="Unplaced"/>
</dbReference>
<dbReference type="PANTHER" id="PTHR14744:SF15">
    <property type="entry name" value="N-ALPHA-ACETYLTRANSFERASE 60"/>
    <property type="match status" value="1"/>
</dbReference>
<comment type="catalytic activity">
    <reaction evidence="9">
        <text>L-lysyl-[protein] + acetyl-CoA = N(6)-acetyl-L-lysyl-[protein] + CoA + H(+)</text>
        <dbReference type="Rhea" id="RHEA:45948"/>
        <dbReference type="Rhea" id="RHEA-COMP:9752"/>
        <dbReference type="Rhea" id="RHEA-COMP:10731"/>
        <dbReference type="ChEBI" id="CHEBI:15378"/>
        <dbReference type="ChEBI" id="CHEBI:29969"/>
        <dbReference type="ChEBI" id="CHEBI:57287"/>
        <dbReference type="ChEBI" id="CHEBI:57288"/>
        <dbReference type="ChEBI" id="CHEBI:61930"/>
        <dbReference type="EC" id="2.3.1.48"/>
    </reaction>
</comment>
<dbReference type="PANTHER" id="PTHR14744">
    <property type="entry name" value="N-ALPHA-ACETYLTRANSFERASE 60"/>
    <property type="match status" value="1"/>
</dbReference>
<proteinExistence type="inferred from homology"/>
<evidence type="ECO:0000256" key="10">
    <source>
        <dbReference type="ARBA" id="ARBA00048848"/>
    </source>
</evidence>
<evidence type="ECO:0000313" key="13">
    <source>
        <dbReference type="RefSeq" id="XP_014673832.1"/>
    </source>
</evidence>
<dbReference type="CDD" id="cd04301">
    <property type="entry name" value="NAT_SF"/>
    <property type="match status" value="1"/>
</dbReference>
<evidence type="ECO:0000256" key="9">
    <source>
        <dbReference type="ARBA" id="ARBA00048017"/>
    </source>
</evidence>
<accession>A0ABM1ENR1</accession>
<dbReference type="RefSeq" id="XP_014673832.1">
    <property type="nucleotide sequence ID" value="XM_014818346.1"/>
</dbReference>
<evidence type="ECO:0000259" key="11">
    <source>
        <dbReference type="PROSITE" id="PS51186"/>
    </source>
</evidence>
<evidence type="ECO:0000256" key="4">
    <source>
        <dbReference type="ARBA" id="ARBA00022853"/>
    </source>
</evidence>
<protein>
    <recommendedName>
        <fullName evidence="8">N-alpha-acetyltransferase 60</fullName>
        <ecNumber evidence="7">2.3.1.259</ecNumber>
        <ecNumber evidence="1">2.3.1.48</ecNumber>
    </recommendedName>
</protein>
<dbReference type="InterPro" id="IPR016181">
    <property type="entry name" value="Acyl_CoA_acyltransferase"/>
</dbReference>
<evidence type="ECO:0000313" key="14">
    <source>
        <dbReference type="RefSeq" id="XP_014673833.1"/>
    </source>
</evidence>
<dbReference type="SUPFAM" id="SSF55729">
    <property type="entry name" value="Acyl-CoA N-acyltransferases (Nat)"/>
    <property type="match status" value="1"/>
</dbReference>
<gene>
    <name evidence="13 14" type="primary">LOC106814074</name>
</gene>
<evidence type="ECO:0000256" key="1">
    <source>
        <dbReference type="ARBA" id="ARBA00013184"/>
    </source>
</evidence>
<evidence type="ECO:0000256" key="6">
    <source>
        <dbReference type="ARBA" id="ARBA00025774"/>
    </source>
</evidence>
<reference evidence="13 14" key="1">
    <citation type="submission" date="2025-05" db="UniProtKB">
        <authorList>
            <consortium name="RefSeq"/>
        </authorList>
    </citation>
    <scope>IDENTIFICATION</scope>
</reference>